<dbReference type="Proteomes" id="UP000694844">
    <property type="component" value="Chromosome 6"/>
</dbReference>
<evidence type="ECO:0000313" key="1">
    <source>
        <dbReference type="Proteomes" id="UP000694844"/>
    </source>
</evidence>
<dbReference type="RefSeq" id="XP_022288181.1">
    <property type="nucleotide sequence ID" value="XM_022432473.1"/>
</dbReference>
<dbReference type="AlphaFoldDB" id="A0A8B8A9N8"/>
<dbReference type="KEGG" id="cvn:111100515"/>
<gene>
    <name evidence="2" type="primary">LOC111100515</name>
</gene>
<evidence type="ECO:0000313" key="2">
    <source>
        <dbReference type="RefSeq" id="XP_022288181.1"/>
    </source>
</evidence>
<reference evidence="2" key="1">
    <citation type="submission" date="2025-08" db="UniProtKB">
        <authorList>
            <consortium name="RefSeq"/>
        </authorList>
    </citation>
    <scope>IDENTIFICATION</scope>
    <source>
        <tissue evidence="2">Whole sample</tissue>
    </source>
</reference>
<name>A0A8B8A9N8_CRAVI</name>
<protein>
    <submittedName>
        <fullName evidence="2">Uncharacterized protein LOC111100515</fullName>
    </submittedName>
</protein>
<organism evidence="1 2">
    <name type="scientific">Crassostrea virginica</name>
    <name type="common">Eastern oyster</name>
    <dbReference type="NCBI Taxonomy" id="6565"/>
    <lineage>
        <taxon>Eukaryota</taxon>
        <taxon>Metazoa</taxon>
        <taxon>Spiralia</taxon>
        <taxon>Lophotrochozoa</taxon>
        <taxon>Mollusca</taxon>
        <taxon>Bivalvia</taxon>
        <taxon>Autobranchia</taxon>
        <taxon>Pteriomorphia</taxon>
        <taxon>Ostreida</taxon>
        <taxon>Ostreoidea</taxon>
        <taxon>Ostreidae</taxon>
        <taxon>Crassostrea</taxon>
    </lineage>
</organism>
<proteinExistence type="predicted"/>
<accession>A0A8B8A9N8</accession>
<dbReference type="OrthoDB" id="10430588at2759"/>
<sequence length="145" mass="16489">MQGIRCVRGLLKETSKFLNSKSSHFHQKALFSFCANCGDYPEVKKPELSVETLDCLKVDFSNQDFDHLRPFQNDEFLQDVSSIKPEVILTDHIQESQFLLQTNATLHMLGYTGHLGCLQNGRGLGVFVRKDIADRLTLVPETIFQ</sequence>
<dbReference type="GeneID" id="111100515"/>
<keyword evidence="1" id="KW-1185">Reference proteome</keyword>